<dbReference type="GO" id="GO:0005198">
    <property type="term" value="F:structural molecule activity"/>
    <property type="evidence" value="ECO:0007669"/>
    <property type="project" value="InterPro"/>
</dbReference>
<sequence length="196" mass="21484">MGSYGDSFEGKILDDLSQPWCEKHNWADVLRRLSKIKFALQNDRDMIPGILEDLTTELPVDEVTRFPLGKIYYALSKEIMIAIETIHSASSFKRRAEEKNNVNPRQRFEADTATTLVTPGGGAIRPAGSGDSALSEDAFSHGKLDDASTAFHKSLAMLKGERLKAYTQRGFEKEYSLKWTGSAPATSSGGGKGPVV</sequence>
<dbReference type="EMBL" id="KX096038">
    <property type="protein sequence ID" value="AOW42049.1"/>
    <property type="molecule type" value="Genomic_RNA"/>
</dbReference>
<evidence type="ECO:0000256" key="2">
    <source>
        <dbReference type="ARBA" id="ARBA00022561"/>
    </source>
</evidence>
<evidence type="ECO:0000256" key="1">
    <source>
        <dbReference type="ARBA" id="ARBA00004328"/>
    </source>
</evidence>
<dbReference type="Gene3D" id="1.20.120.70">
    <property type="entry name" value="Tobacco mosaic virus-like, coat protein"/>
    <property type="match status" value="1"/>
</dbReference>
<dbReference type="GO" id="GO:0019028">
    <property type="term" value="C:viral capsid"/>
    <property type="evidence" value="ECO:0007669"/>
    <property type="project" value="UniProtKB-KW"/>
</dbReference>
<dbReference type="EMBL" id="KX096037">
    <property type="protein sequence ID" value="AOW42045.1"/>
    <property type="molecule type" value="Genomic_RNA"/>
</dbReference>
<dbReference type="SUPFAM" id="SSF47195">
    <property type="entry name" value="TMV-like viral coat proteins"/>
    <property type="match status" value="1"/>
</dbReference>
<dbReference type="Pfam" id="PF00721">
    <property type="entry name" value="TMV_coat"/>
    <property type="match status" value="1"/>
</dbReference>
<accession>A0A1D8QM82</accession>
<evidence type="ECO:0000313" key="4">
    <source>
        <dbReference type="EMBL" id="AOW42045.1"/>
    </source>
</evidence>
<evidence type="ECO:0000313" key="5">
    <source>
        <dbReference type="EMBL" id="AOW42049.1"/>
    </source>
</evidence>
<protein>
    <submittedName>
        <fullName evidence="5">Coat protein</fullName>
    </submittedName>
</protein>
<proteinExistence type="predicted"/>
<dbReference type="InterPro" id="IPR001337">
    <property type="entry name" value="TMV-like_coat"/>
</dbReference>
<dbReference type="InterPro" id="IPR036417">
    <property type="entry name" value="TMV-like_coat_sf"/>
</dbReference>
<name>A0A1D8QM82_9VIRU</name>
<comment type="subcellular location">
    <subcellularLocation>
        <location evidence="1">Virion</location>
    </subcellularLocation>
</comment>
<organism evidence="5">
    <name type="scientific">Tobacco rattle virus</name>
    <dbReference type="NCBI Taxonomy" id="12295"/>
    <lineage>
        <taxon>Viruses</taxon>
        <taxon>Riboviria</taxon>
        <taxon>Orthornavirae</taxon>
        <taxon>Kitrinoviricota</taxon>
        <taxon>Alsuviricetes</taxon>
        <taxon>Martellivirales</taxon>
        <taxon>Virgaviridae</taxon>
        <taxon>Tobravirus</taxon>
        <taxon>Tobravirus tabaci</taxon>
    </lineage>
</organism>
<keyword evidence="3" id="KW-0946">Virion</keyword>
<reference evidence="5" key="1">
    <citation type="journal article" date="2016" name="Arch. Virol.">
        <title>Identification of internal poly(A) tracts (IPATs) of variable lengths in a novel tobacco rattle virus RNA2 in potatoes.</title>
        <authorList>
            <person name="Koenig R."/>
            <person name="Ziebell H."/>
            <person name="Hilbrich I."/>
            <person name="Lindner K."/>
        </authorList>
    </citation>
    <scope>NUCLEOTIDE SEQUENCE</scope>
    <source>
        <strain evidence="5">CeWF</strain>
        <strain evidence="4">CeWGH</strain>
    </source>
</reference>
<keyword evidence="2 5" id="KW-0167">Capsid protein</keyword>
<evidence type="ECO:0000256" key="3">
    <source>
        <dbReference type="ARBA" id="ARBA00022844"/>
    </source>
</evidence>